<evidence type="ECO:0000313" key="2">
    <source>
        <dbReference type="EMBL" id="VFU51924.1"/>
    </source>
</evidence>
<name>A0A6N2MCK0_SALVM</name>
<evidence type="ECO:0000256" key="1">
    <source>
        <dbReference type="SAM" id="MobiDB-lite"/>
    </source>
</evidence>
<accession>A0A6N2MCK0</accession>
<dbReference type="AlphaFoldDB" id="A0A6N2MCK0"/>
<feature type="compositionally biased region" description="Polar residues" evidence="1">
    <location>
        <begin position="68"/>
        <end position="79"/>
    </location>
</feature>
<organism evidence="2">
    <name type="scientific">Salix viminalis</name>
    <name type="common">Common osier</name>
    <name type="synonym">Basket willow</name>
    <dbReference type="NCBI Taxonomy" id="40686"/>
    <lineage>
        <taxon>Eukaryota</taxon>
        <taxon>Viridiplantae</taxon>
        <taxon>Streptophyta</taxon>
        <taxon>Embryophyta</taxon>
        <taxon>Tracheophyta</taxon>
        <taxon>Spermatophyta</taxon>
        <taxon>Magnoliopsida</taxon>
        <taxon>eudicotyledons</taxon>
        <taxon>Gunneridae</taxon>
        <taxon>Pentapetalae</taxon>
        <taxon>rosids</taxon>
        <taxon>fabids</taxon>
        <taxon>Malpighiales</taxon>
        <taxon>Salicaceae</taxon>
        <taxon>Saliceae</taxon>
        <taxon>Salix</taxon>
    </lineage>
</organism>
<feature type="region of interest" description="Disordered" evidence="1">
    <location>
        <begin position="68"/>
        <end position="95"/>
    </location>
</feature>
<dbReference type="EMBL" id="CAADRP010001774">
    <property type="protein sequence ID" value="VFU51924.1"/>
    <property type="molecule type" value="Genomic_DNA"/>
</dbReference>
<protein>
    <submittedName>
        <fullName evidence="2">Uncharacterized protein</fullName>
    </submittedName>
</protein>
<sequence length="95" mass="10576">MTIALPGYIPNDCGRKLANEFIPPLVFRPQNFKYHSRAVEFPRTSDAFSSTELEIHFKAASFSHNVSSCKPKGSSQHRSQLLPHGGLNLDHVRAA</sequence>
<proteinExistence type="predicted"/>
<gene>
    <name evidence="2" type="ORF">SVIM_LOCUS352789</name>
</gene>
<reference evidence="2" key="1">
    <citation type="submission" date="2019-03" db="EMBL/GenBank/DDBJ databases">
        <authorList>
            <person name="Mank J."/>
            <person name="Almeida P."/>
        </authorList>
    </citation>
    <scope>NUCLEOTIDE SEQUENCE</scope>
    <source>
        <strain evidence="2">78183</strain>
    </source>
</reference>